<dbReference type="AlphaFoldDB" id="A0A7G6Y816"/>
<dbReference type="EMBL" id="CP043641">
    <property type="protein sequence ID" value="QNE34631.1"/>
    <property type="molecule type" value="Genomic_DNA"/>
</dbReference>
<dbReference type="Gene3D" id="1.10.260.40">
    <property type="entry name" value="lambda repressor-like DNA-binding domains"/>
    <property type="match status" value="1"/>
</dbReference>
<name>A0A7G6Y816_9MICO</name>
<dbReference type="SUPFAM" id="SSF47413">
    <property type="entry name" value="lambda repressor-like DNA-binding domains"/>
    <property type="match status" value="1"/>
</dbReference>
<feature type="domain" description="HTH lacI-type" evidence="4">
    <location>
        <begin position="12"/>
        <end position="71"/>
    </location>
</feature>
<evidence type="ECO:0000256" key="3">
    <source>
        <dbReference type="ARBA" id="ARBA00023163"/>
    </source>
</evidence>
<gene>
    <name evidence="5" type="ORF">F1C12_05515</name>
</gene>
<evidence type="ECO:0000259" key="4">
    <source>
        <dbReference type="PROSITE" id="PS50932"/>
    </source>
</evidence>
<sequence length="342" mass="36753">MTGKAPAGRRPATQRTIADRVGVSVTTVSRVLAAGEEDAARWASPETVAAILAVARETGYRPNPHAASLRTSRSNLVGVLVPRLQDFVLATIYEGIDEAATEHGVSAFVTNSLDDDELRSARTESMLDRRVDGLIFGDAHLEDPYLDALAERDVPFVLTSRRSGDHIAVTCDDALGGRLVAEHLLATGRRDVAVLAGLPFASTGRERTRGLVDAYREAGVDIPEHRIVSIGFDAPAGREGAERIFAEKPYPDAVFATNDFAAIGALGVIERMGLRVPEDVALVGYNDTPLAASDALSLTTVRSPMHEMGRRALETLLRAIDGEQVESQRLRPELIVRRSTAG</sequence>
<dbReference type="InterPro" id="IPR028082">
    <property type="entry name" value="Peripla_BP_I"/>
</dbReference>
<dbReference type="PANTHER" id="PTHR30146:SF109">
    <property type="entry name" value="HTH-TYPE TRANSCRIPTIONAL REGULATOR GALS"/>
    <property type="match status" value="1"/>
</dbReference>
<evidence type="ECO:0000313" key="6">
    <source>
        <dbReference type="Proteomes" id="UP000515511"/>
    </source>
</evidence>
<accession>A0A7G6Y816</accession>
<dbReference type="Pfam" id="PF00356">
    <property type="entry name" value="LacI"/>
    <property type="match status" value="1"/>
</dbReference>
<dbReference type="GO" id="GO:0000976">
    <property type="term" value="F:transcription cis-regulatory region binding"/>
    <property type="evidence" value="ECO:0007669"/>
    <property type="project" value="TreeGrafter"/>
</dbReference>
<dbReference type="Pfam" id="PF13377">
    <property type="entry name" value="Peripla_BP_3"/>
    <property type="match status" value="1"/>
</dbReference>
<dbReference type="KEGG" id="lse:F1C12_05515"/>
<dbReference type="SUPFAM" id="SSF53822">
    <property type="entry name" value="Periplasmic binding protein-like I"/>
    <property type="match status" value="1"/>
</dbReference>
<dbReference type="CDD" id="cd06285">
    <property type="entry name" value="PBP1_LacI-like"/>
    <property type="match status" value="1"/>
</dbReference>
<organism evidence="5 6">
    <name type="scientific">Leifsonia shinshuensis</name>
    <dbReference type="NCBI Taxonomy" id="150026"/>
    <lineage>
        <taxon>Bacteria</taxon>
        <taxon>Bacillati</taxon>
        <taxon>Actinomycetota</taxon>
        <taxon>Actinomycetes</taxon>
        <taxon>Micrococcales</taxon>
        <taxon>Microbacteriaceae</taxon>
        <taxon>Leifsonia</taxon>
    </lineage>
</organism>
<reference evidence="6" key="1">
    <citation type="submission" date="2019-09" db="EMBL/GenBank/DDBJ databases">
        <title>Antimicrobial potential of Antarctic Bacteria.</title>
        <authorList>
            <person name="Benaud N."/>
            <person name="Edwards R.J."/>
            <person name="Ferrari B.C."/>
        </authorList>
    </citation>
    <scope>NUCLEOTIDE SEQUENCE [LARGE SCALE GENOMIC DNA]</scope>
    <source>
        <strain evidence="6">INR9</strain>
    </source>
</reference>
<evidence type="ECO:0000313" key="5">
    <source>
        <dbReference type="EMBL" id="QNE34631.1"/>
    </source>
</evidence>
<keyword evidence="3" id="KW-0804">Transcription</keyword>
<dbReference type="Gene3D" id="3.40.50.2300">
    <property type="match status" value="2"/>
</dbReference>
<dbReference type="PROSITE" id="PS50932">
    <property type="entry name" value="HTH_LACI_2"/>
    <property type="match status" value="1"/>
</dbReference>
<dbReference type="GO" id="GO:0003700">
    <property type="term" value="F:DNA-binding transcription factor activity"/>
    <property type="evidence" value="ECO:0007669"/>
    <property type="project" value="TreeGrafter"/>
</dbReference>
<evidence type="ECO:0000256" key="2">
    <source>
        <dbReference type="ARBA" id="ARBA00023125"/>
    </source>
</evidence>
<evidence type="ECO:0000256" key="1">
    <source>
        <dbReference type="ARBA" id="ARBA00023015"/>
    </source>
</evidence>
<dbReference type="RefSeq" id="WP_185277806.1">
    <property type="nucleotide sequence ID" value="NZ_CP043641.1"/>
</dbReference>
<dbReference type="PANTHER" id="PTHR30146">
    <property type="entry name" value="LACI-RELATED TRANSCRIPTIONAL REPRESSOR"/>
    <property type="match status" value="1"/>
</dbReference>
<dbReference type="CDD" id="cd01392">
    <property type="entry name" value="HTH_LacI"/>
    <property type="match status" value="1"/>
</dbReference>
<dbReference type="InterPro" id="IPR046335">
    <property type="entry name" value="LacI/GalR-like_sensor"/>
</dbReference>
<dbReference type="InterPro" id="IPR000843">
    <property type="entry name" value="HTH_LacI"/>
</dbReference>
<dbReference type="Proteomes" id="UP000515511">
    <property type="component" value="Chromosome"/>
</dbReference>
<keyword evidence="1" id="KW-0805">Transcription regulation</keyword>
<protein>
    <submittedName>
        <fullName evidence="5">Substrate-binding domain-containing protein</fullName>
    </submittedName>
</protein>
<keyword evidence="2" id="KW-0238">DNA-binding</keyword>
<proteinExistence type="predicted"/>
<dbReference type="InterPro" id="IPR010982">
    <property type="entry name" value="Lambda_DNA-bd_dom_sf"/>
</dbReference>
<dbReference type="SMART" id="SM00354">
    <property type="entry name" value="HTH_LACI"/>
    <property type="match status" value="1"/>
</dbReference>